<dbReference type="Pfam" id="PF00026">
    <property type="entry name" value="Asp"/>
    <property type="match status" value="1"/>
</dbReference>
<dbReference type="OrthoDB" id="771136at2759"/>
<evidence type="ECO:0000313" key="4">
    <source>
        <dbReference type="EMBL" id="ORY71477.1"/>
    </source>
</evidence>
<dbReference type="PROSITE" id="PS51257">
    <property type="entry name" value="PROKAR_LIPOPROTEIN"/>
    <property type="match status" value="1"/>
</dbReference>
<feature type="chain" id="PRO_5013096076" evidence="2">
    <location>
        <begin position="27"/>
        <end position="399"/>
    </location>
</feature>
<feature type="domain" description="Peptidase A1" evidence="3">
    <location>
        <begin position="40"/>
        <end position="389"/>
    </location>
</feature>
<dbReference type="STRING" id="1141098.A0A1Y2EJ41"/>
<organism evidence="4 5">
    <name type="scientific">Pseudomassariella vexata</name>
    <dbReference type="NCBI Taxonomy" id="1141098"/>
    <lineage>
        <taxon>Eukaryota</taxon>
        <taxon>Fungi</taxon>
        <taxon>Dikarya</taxon>
        <taxon>Ascomycota</taxon>
        <taxon>Pezizomycotina</taxon>
        <taxon>Sordariomycetes</taxon>
        <taxon>Xylariomycetidae</taxon>
        <taxon>Amphisphaeriales</taxon>
        <taxon>Pseudomassariaceae</taxon>
        <taxon>Pseudomassariella</taxon>
    </lineage>
</organism>
<evidence type="ECO:0000256" key="1">
    <source>
        <dbReference type="ARBA" id="ARBA00007447"/>
    </source>
</evidence>
<dbReference type="PANTHER" id="PTHR47966:SF68">
    <property type="entry name" value="PEPTIDASE A1 DOMAIN-CONTAINING PROTEIN"/>
    <property type="match status" value="1"/>
</dbReference>
<feature type="signal peptide" evidence="2">
    <location>
        <begin position="1"/>
        <end position="26"/>
    </location>
</feature>
<accession>A0A1Y2EJ41</accession>
<gene>
    <name evidence="4" type="ORF">BCR38DRAFT_479971</name>
</gene>
<evidence type="ECO:0000259" key="3">
    <source>
        <dbReference type="PROSITE" id="PS51767"/>
    </source>
</evidence>
<dbReference type="GeneID" id="63779438"/>
<dbReference type="PANTHER" id="PTHR47966">
    <property type="entry name" value="BETA-SITE APP-CLEAVING ENZYME, ISOFORM A-RELATED"/>
    <property type="match status" value="1"/>
</dbReference>
<dbReference type="InterPro" id="IPR034164">
    <property type="entry name" value="Pepsin-like_dom"/>
</dbReference>
<keyword evidence="2" id="KW-0732">Signal</keyword>
<dbReference type="GO" id="GO:0006508">
    <property type="term" value="P:proteolysis"/>
    <property type="evidence" value="ECO:0007669"/>
    <property type="project" value="InterPro"/>
</dbReference>
<dbReference type="CDD" id="cd05471">
    <property type="entry name" value="pepsin_like"/>
    <property type="match status" value="1"/>
</dbReference>
<dbReference type="Proteomes" id="UP000193689">
    <property type="component" value="Unassembled WGS sequence"/>
</dbReference>
<dbReference type="InParanoid" id="A0A1Y2EJ41"/>
<dbReference type="Gene3D" id="2.40.70.10">
    <property type="entry name" value="Acid Proteases"/>
    <property type="match status" value="2"/>
</dbReference>
<dbReference type="AlphaFoldDB" id="A0A1Y2EJ41"/>
<sequence>MFTSVTRSGLASLLLSASCLLPAVPAAVLEMPIWFKNSYAIVETEIGTPGQKHFLLFDTGSATTWLMDETCADSTCYNYSGFPRSGYSANASSTSSSLGTYTSIDYLGGATAGFGLADVFSLPSAPNVIWEQTFLAANASSWFWIPCDGFLGLAFTTIADANTSTFVETLMQQGKVDEPRFGIYFGKEFNDTGSVAGEGVLTIGGSEEEKYVDGDLTWISPLQRLGAEGEYQLWRSDMVSMHGLELGSNGSVVNDKANYFAGDWAVFDTGAGGITVPPSQIYAMYESFGMNWTAILNGDHIPLCTEFNSSWAVSFQFGSSDAPATITMTGDQLARSGFAYEERYCFPPFDIGDVDGLFLFGASFLHQFYSVFDFGAFEVDAYEPRIGLGQLKEEWRPSV</sequence>
<comment type="similarity">
    <text evidence="1">Belongs to the peptidase A1 family.</text>
</comment>
<evidence type="ECO:0000256" key="2">
    <source>
        <dbReference type="SAM" id="SignalP"/>
    </source>
</evidence>
<dbReference type="EMBL" id="MCFJ01000001">
    <property type="protein sequence ID" value="ORY71477.1"/>
    <property type="molecule type" value="Genomic_DNA"/>
</dbReference>
<reference evidence="4 5" key="1">
    <citation type="submission" date="2016-07" db="EMBL/GenBank/DDBJ databases">
        <title>Pervasive Adenine N6-methylation of Active Genes in Fungi.</title>
        <authorList>
            <consortium name="DOE Joint Genome Institute"/>
            <person name="Mondo S.J."/>
            <person name="Dannebaum R.O."/>
            <person name="Kuo R.C."/>
            <person name="Labutti K."/>
            <person name="Haridas S."/>
            <person name="Kuo A."/>
            <person name="Salamov A."/>
            <person name="Ahrendt S.R."/>
            <person name="Lipzen A."/>
            <person name="Sullivan W."/>
            <person name="Andreopoulos W.B."/>
            <person name="Clum A."/>
            <person name="Lindquist E."/>
            <person name="Daum C."/>
            <person name="Ramamoorthy G.K."/>
            <person name="Gryganskyi A."/>
            <person name="Culley D."/>
            <person name="Magnuson J.K."/>
            <person name="James T.Y."/>
            <person name="O'Malley M.A."/>
            <person name="Stajich J.E."/>
            <person name="Spatafora J.W."/>
            <person name="Visel A."/>
            <person name="Grigoriev I.V."/>
        </authorList>
    </citation>
    <scope>NUCLEOTIDE SEQUENCE [LARGE SCALE GENOMIC DNA]</scope>
    <source>
        <strain evidence="4 5">CBS 129021</strain>
    </source>
</reference>
<dbReference type="PRINTS" id="PR00792">
    <property type="entry name" value="PEPSIN"/>
</dbReference>
<dbReference type="InterPro" id="IPR021109">
    <property type="entry name" value="Peptidase_aspartic_dom_sf"/>
</dbReference>
<comment type="caution">
    <text evidence="4">The sequence shown here is derived from an EMBL/GenBank/DDBJ whole genome shotgun (WGS) entry which is preliminary data.</text>
</comment>
<name>A0A1Y2EJ41_9PEZI</name>
<dbReference type="PROSITE" id="PS51767">
    <property type="entry name" value="PEPTIDASE_A1"/>
    <property type="match status" value="1"/>
</dbReference>
<dbReference type="InterPro" id="IPR001461">
    <property type="entry name" value="Aspartic_peptidase_A1"/>
</dbReference>
<protein>
    <submittedName>
        <fullName evidence="4">Pepsinogen c</fullName>
    </submittedName>
</protein>
<proteinExistence type="inferred from homology"/>
<evidence type="ECO:0000313" key="5">
    <source>
        <dbReference type="Proteomes" id="UP000193689"/>
    </source>
</evidence>
<dbReference type="SUPFAM" id="SSF50630">
    <property type="entry name" value="Acid proteases"/>
    <property type="match status" value="1"/>
</dbReference>
<dbReference type="RefSeq" id="XP_040721069.1">
    <property type="nucleotide sequence ID" value="XM_040863226.1"/>
</dbReference>
<dbReference type="GO" id="GO:0000324">
    <property type="term" value="C:fungal-type vacuole"/>
    <property type="evidence" value="ECO:0007669"/>
    <property type="project" value="TreeGrafter"/>
</dbReference>
<dbReference type="GO" id="GO:0004190">
    <property type="term" value="F:aspartic-type endopeptidase activity"/>
    <property type="evidence" value="ECO:0007669"/>
    <property type="project" value="InterPro"/>
</dbReference>
<keyword evidence="5" id="KW-1185">Reference proteome</keyword>
<dbReference type="InterPro" id="IPR033121">
    <property type="entry name" value="PEPTIDASE_A1"/>
</dbReference>